<dbReference type="EMBL" id="BGPR01051795">
    <property type="protein sequence ID" value="GBO28707.1"/>
    <property type="molecule type" value="Genomic_DNA"/>
</dbReference>
<protein>
    <submittedName>
        <fullName evidence="1">Uncharacterized protein</fullName>
    </submittedName>
</protein>
<dbReference type="Proteomes" id="UP000499080">
    <property type="component" value="Unassembled WGS sequence"/>
</dbReference>
<dbReference type="AlphaFoldDB" id="A0A4Y2VY77"/>
<organism evidence="1 2">
    <name type="scientific">Araneus ventricosus</name>
    <name type="common">Orbweaver spider</name>
    <name type="synonym">Epeira ventricosa</name>
    <dbReference type="NCBI Taxonomy" id="182803"/>
    <lineage>
        <taxon>Eukaryota</taxon>
        <taxon>Metazoa</taxon>
        <taxon>Ecdysozoa</taxon>
        <taxon>Arthropoda</taxon>
        <taxon>Chelicerata</taxon>
        <taxon>Arachnida</taxon>
        <taxon>Araneae</taxon>
        <taxon>Araneomorphae</taxon>
        <taxon>Entelegynae</taxon>
        <taxon>Araneoidea</taxon>
        <taxon>Araneidae</taxon>
        <taxon>Araneus</taxon>
    </lineage>
</organism>
<gene>
    <name evidence="1" type="ORF">AVEN_14187_1</name>
</gene>
<evidence type="ECO:0000313" key="1">
    <source>
        <dbReference type="EMBL" id="GBO28707.1"/>
    </source>
</evidence>
<sequence>MKLSHKCGRVRRQKHDCQLAHPEIDTLGTLDNCANTSLCLTGFYCPKGAHPLEALKKTLISLTLPQAYIPESDVKFYFASILPRRFPVRHPLEPETKVTRTPQTS</sequence>
<name>A0A4Y2VY77_ARAVE</name>
<evidence type="ECO:0000313" key="2">
    <source>
        <dbReference type="Proteomes" id="UP000499080"/>
    </source>
</evidence>
<accession>A0A4Y2VY77</accession>
<keyword evidence="2" id="KW-1185">Reference proteome</keyword>
<reference evidence="1 2" key="1">
    <citation type="journal article" date="2019" name="Sci. Rep.">
        <title>Orb-weaving spider Araneus ventricosus genome elucidates the spidroin gene catalogue.</title>
        <authorList>
            <person name="Kono N."/>
            <person name="Nakamura H."/>
            <person name="Ohtoshi R."/>
            <person name="Moran D.A.P."/>
            <person name="Shinohara A."/>
            <person name="Yoshida Y."/>
            <person name="Fujiwara M."/>
            <person name="Mori M."/>
            <person name="Tomita M."/>
            <person name="Arakawa K."/>
        </authorList>
    </citation>
    <scope>NUCLEOTIDE SEQUENCE [LARGE SCALE GENOMIC DNA]</scope>
</reference>
<proteinExistence type="predicted"/>
<comment type="caution">
    <text evidence="1">The sequence shown here is derived from an EMBL/GenBank/DDBJ whole genome shotgun (WGS) entry which is preliminary data.</text>
</comment>